<evidence type="ECO:0000313" key="12">
    <source>
        <dbReference type="Proteomes" id="UP000187485"/>
    </source>
</evidence>
<evidence type="ECO:0000256" key="3">
    <source>
        <dbReference type="ARBA" id="ARBA00022598"/>
    </source>
</evidence>
<evidence type="ECO:0000256" key="2">
    <source>
        <dbReference type="ARBA" id="ARBA00013161"/>
    </source>
</evidence>
<dbReference type="Proteomes" id="UP000187485">
    <property type="component" value="Unassembled WGS sequence"/>
</dbReference>
<dbReference type="PROSITE" id="PS00178">
    <property type="entry name" value="AA_TRNA_LIGASE_I"/>
    <property type="match status" value="1"/>
</dbReference>
<accession>A0A1L8CTU4</accession>
<dbReference type="Gene3D" id="3.40.50.620">
    <property type="entry name" value="HUPs"/>
    <property type="match status" value="1"/>
</dbReference>
<keyword evidence="6 10" id="KW-0648">Protein biosynthesis</keyword>
<dbReference type="EC" id="6.1.1.2" evidence="2 9"/>
<sequence length="326" mass="37039">MEKVVLSGMRPTGKLHLGHLLVLENWVKLQAEAKCYYMIADWHALTTEYENTGSILQNIEDLTLDFLAAGIDPEKSALFVQSEVKEHAELALLFGMFTPLSWLERVPTYKDQKEKLGEMGKDLNTYGFLGYPLLQAADILIYRANLVPVGEDQLPHLELTREVARRFNYLYGEVFPEPQAVLHTVPLLPGIDGRKMSKSYKNEIAISSSSEEVNEQVRNMITDPARVRKTDPGNPEVCVVHTYYKVFYPEKVAEIEEQCKTAGIGCVACKNQLAAKINEILDPLRERRQEFLKGKKYLEILAQGRIKATHAAQETMGKVREKMKLR</sequence>
<gene>
    <name evidence="11" type="ORF">cpu_08320</name>
</gene>
<dbReference type="OrthoDB" id="9801042at2"/>
<dbReference type="InterPro" id="IPR001412">
    <property type="entry name" value="aa-tRNA-synth_I_CS"/>
</dbReference>
<keyword evidence="5 10" id="KW-0067">ATP-binding</keyword>
<dbReference type="InterPro" id="IPR050203">
    <property type="entry name" value="Trp-tRNA_synthetase"/>
</dbReference>
<comment type="catalytic activity">
    <reaction evidence="8">
        <text>tRNA(Trp) + L-tryptophan + ATP = L-tryptophyl-tRNA(Trp) + AMP + diphosphate + H(+)</text>
        <dbReference type="Rhea" id="RHEA:24080"/>
        <dbReference type="Rhea" id="RHEA-COMP:9671"/>
        <dbReference type="Rhea" id="RHEA-COMP:9705"/>
        <dbReference type="ChEBI" id="CHEBI:15378"/>
        <dbReference type="ChEBI" id="CHEBI:30616"/>
        <dbReference type="ChEBI" id="CHEBI:33019"/>
        <dbReference type="ChEBI" id="CHEBI:57912"/>
        <dbReference type="ChEBI" id="CHEBI:78442"/>
        <dbReference type="ChEBI" id="CHEBI:78535"/>
        <dbReference type="ChEBI" id="CHEBI:456215"/>
        <dbReference type="EC" id="6.1.1.2"/>
    </reaction>
</comment>
<dbReference type="EMBL" id="BDJK01000011">
    <property type="protein sequence ID" value="GAV22322.1"/>
    <property type="molecule type" value="Genomic_DNA"/>
</dbReference>
<dbReference type="Gene3D" id="1.10.240.10">
    <property type="entry name" value="Tyrosyl-Transfer RNA Synthetase"/>
    <property type="match status" value="1"/>
</dbReference>
<evidence type="ECO:0000256" key="8">
    <source>
        <dbReference type="ARBA" id="ARBA00049929"/>
    </source>
</evidence>
<dbReference type="SUPFAM" id="SSF52374">
    <property type="entry name" value="Nucleotidylyl transferase"/>
    <property type="match status" value="1"/>
</dbReference>
<comment type="caution">
    <text evidence="11">The sequence shown here is derived from an EMBL/GenBank/DDBJ whole genome shotgun (WGS) entry which is preliminary data.</text>
</comment>
<proteinExistence type="inferred from homology"/>
<dbReference type="InterPro" id="IPR002305">
    <property type="entry name" value="aa-tRNA-synth_Ic"/>
</dbReference>
<dbReference type="AlphaFoldDB" id="A0A1L8CTU4"/>
<dbReference type="RefSeq" id="WP_075858808.1">
    <property type="nucleotide sequence ID" value="NZ_BDJK01000011.1"/>
</dbReference>
<organism evidence="11 12">
    <name type="scientific">Carboxydothermus pertinax</name>
    <dbReference type="NCBI Taxonomy" id="870242"/>
    <lineage>
        <taxon>Bacteria</taxon>
        <taxon>Bacillati</taxon>
        <taxon>Bacillota</taxon>
        <taxon>Clostridia</taxon>
        <taxon>Thermoanaerobacterales</taxon>
        <taxon>Thermoanaerobacteraceae</taxon>
        <taxon>Carboxydothermus</taxon>
    </lineage>
</organism>
<dbReference type="GO" id="GO:0005524">
    <property type="term" value="F:ATP binding"/>
    <property type="evidence" value="ECO:0007669"/>
    <property type="project" value="UniProtKB-KW"/>
</dbReference>
<dbReference type="NCBIfam" id="TIGR00233">
    <property type="entry name" value="trpS"/>
    <property type="match status" value="1"/>
</dbReference>
<evidence type="ECO:0000256" key="6">
    <source>
        <dbReference type="ARBA" id="ARBA00022917"/>
    </source>
</evidence>
<dbReference type="STRING" id="870242.cpu_08320"/>
<evidence type="ECO:0000256" key="7">
    <source>
        <dbReference type="ARBA" id="ARBA00023146"/>
    </source>
</evidence>
<dbReference type="PANTHER" id="PTHR43766">
    <property type="entry name" value="TRYPTOPHAN--TRNA LIGASE, MITOCHONDRIAL"/>
    <property type="match status" value="1"/>
</dbReference>
<evidence type="ECO:0000256" key="1">
    <source>
        <dbReference type="ARBA" id="ARBA00005594"/>
    </source>
</evidence>
<keyword evidence="12" id="KW-1185">Reference proteome</keyword>
<name>A0A1L8CTU4_9THEO</name>
<evidence type="ECO:0000256" key="9">
    <source>
        <dbReference type="NCBIfam" id="TIGR00233"/>
    </source>
</evidence>
<evidence type="ECO:0000256" key="10">
    <source>
        <dbReference type="RuleBase" id="RU363036"/>
    </source>
</evidence>
<reference evidence="12" key="1">
    <citation type="submission" date="2016-12" db="EMBL/GenBank/DDBJ databases">
        <title>Draft Genome Sequences od Carboxydothermus pertinax and islandicus, Hydrogenogenic Carboxydotrophic Bacteria.</title>
        <authorList>
            <person name="Fukuyama Y."/>
            <person name="Ohmae K."/>
            <person name="Yoneda Y."/>
            <person name="Yoshida T."/>
            <person name="Sako Y."/>
        </authorList>
    </citation>
    <scope>NUCLEOTIDE SEQUENCE [LARGE SCALE GENOMIC DNA]</scope>
    <source>
        <strain evidence="12">Ug1</strain>
    </source>
</reference>
<dbReference type="PANTHER" id="PTHR43766:SF1">
    <property type="entry name" value="TRYPTOPHAN--TRNA LIGASE, MITOCHONDRIAL"/>
    <property type="match status" value="1"/>
</dbReference>
<dbReference type="GO" id="GO:0006436">
    <property type="term" value="P:tryptophanyl-tRNA aminoacylation"/>
    <property type="evidence" value="ECO:0007669"/>
    <property type="project" value="UniProtKB-UniRule"/>
</dbReference>
<evidence type="ECO:0000313" key="11">
    <source>
        <dbReference type="EMBL" id="GAV22322.1"/>
    </source>
</evidence>
<dbReference type="CDD" id="cd00806">
    <property type="entry name" value="TrpRS_core"/>
    <property type="match status" value="1"/>
</dbReference>
<dbReference type="FunFam" id="1.10.240.10:FF:000005">
    <property type="entry name" value="Tryptophan--tRNA ligase"/>
    <property type="match status" value="1"/>
</dbReference>
<dbReference type="InterPro" id="IPR014729">
    <property type="entry name" value="Rossmann-like_a/b/a_fold"/>
</dbReference>
<comment type="similarity">
    <text evidence="1 10">Belongs to the class-I aminoacyl-tRNA synthetase family.</text>
</comment>
<keyword evidence="7 10" id="KW-0030">Aminoacyl-tRNA synthetase</keyword>
<evidence type="ECO:0000256" key="5">
    <source>
        <dbReference type="ARBA" id="ARBA00022840"/>
    </source>
</evidence>
<dbReference type="Pfam" id="PF00579">
    <property type="entry name" value="tRNA-synt_1b"/>
    <property type="match status" value="1"/>
</dbReference>
<keyword evidence="3 10" id="KW-0436">Ligase</keyword>
<evidence type="ECO:0000256" key="4">
    <source>
        <dbReference type="ARBA" id="ARBA00022741"/>
    </source>
</evidence>
<dbReference type="GO" id="GO:0005829">
    <property type="term" value="C:cytosol"/>
    <property type="evidence" value="ECO:0007669"/>
    <property type="project" value="TreeGrafter"/>
</dbReference>
<dbReference type="PRINTS" id="PR01039">
    <property type="entry name" value="TRNASYNTHTRP"/>
</dbReference>
<dbReference type="InterPro" id="IPR002306">
    <property type="entry name" value="Trp-tRNA-ligase"/>
</dbReference>
<protein>
    <recommendedName>
        <fullName evidence="2 9">Tryptophan--tRNA ligase</fullName>
        <ecNumber evidence="2 9">6.1.1.2</ecNumber>
    </recommendedName>
</protein>
<keyword evidence="4 10" id="KW-0547">Nucleotide-binding</keyword>
<dbReference type="GO" id="GO:0004830">
    <property type="term" value="F:tryptophan-tRNA ligase activity"/>
    <property type="evidence" value="ECO:0007669"/>
    <property type="project" value="UniProtKB-UniRule"/>
</dbReference>